<feature type="domain" description="C2H2-type" evidence="13">
    <location>
        <begin position="1694"/>
        <end position="1721"/>
    </location>
</feature>
<feature type="compositionally biased region" description="Low complexity" evidence="12">
    <location>
        <begin position="170"/>
        <end position="182"/>
    </location>
</feature>
<dbReference type="FunFam" id="3.30.160.60:FF:000682">
    <property type="entry name" value="ras-responsive element-binding protein 1 isoform X1"/>
    <property type="match status" value="1"/>
</dbReference>
<sequence length="1897" mass="210626">MSRRKQALPFKLQQGTGGEGEPLCETQYPTFDDLYDKDDDFLPLQSQEDEEDPEDLSTSATDTPVTIATDANQSANEAMPETEGPSEEGLSQNQPNKCLTENNSEVPDSSTSTSGATNRNQAAASSNSSMETKDSNNNADEARSPSASRSSDELTIDLSVKQGQSLDVTSAPSEVSSSSSASNHPVRGNEGTTTKKKKRKKEVGADGDGAYPVKVQGRNRFNPDKMEAGPFPCQVCGEVFQAPHELTIHIRQHNMEDNSGSHTCKLCGKTLSSQSSLDRHMLVHSGERPFKCKVCKMAFTTNGNMNRHMRIHEKDGELPPPTPEPRQRTPSKRPYYDQDEDWSPRKKVSSVGRKSVTDGGEKEGEEEKEPEQLACPICAKTFICRFGLQSHMETHPDTSVRCNLCHCAFRNHRGLSKHKAMVHKPKLKPSSSSSRSSSPSLNGNKQAVMGFQELGFTAFSSRKFPLIVKTWCENNEHKCNSALPKFVCQECGKSFPLPKALLLHRKEHSESGVKKEEVTDDENDKSAFLKSLNLCPQGSMAPAKDEHIPLDFFTKVRDSEVVFPVPTNGLRHNTLPLSKLVPILPKPEPGAGVATPVNRMTPGAAADFADVQQMLKVAADATMLTAQPDASAKTNLKPLPPLHRIPVTPPHASPVVLRKQPPPPPLKYIPNAGSQMKGTGPAKIRPILPKPIQTSRTSSNTVKTMDGNVVESQSQSDSDKEEVPEEVAHAKKGDMYVCEYCSEKFPLARAYKSHVRTHLGLAPYQCRQCNYASPDKSTLVRHLRTHNGERPFQCLLCQYAFTTKANCERHVRKKHNRFSKEDIEEVITYNQFVKDPPVGSAETFGSPDTICKYCGKDFRFFRALQHHLRSHSSCRKKPYQCRLCENGFSTKNNCIRHILKRHENVDQKKIDTYVKFQMRLKTESDDGEQQTYDHDSVTPQSLEVNIKQEPLDYQLDRAEGLSDQPLDFSLKGGRSADSSYLASPVSIVIDAGDFEQPLDLSFKSTDDSRSESSLSQSASESAPTNTRKYRFKAEYHKYYNNDCDQLVCPMCPMKFSRGGRLEEHIRSHTKERPFQCPHCPSAFTIKSNLDRHMKNHGVTHPARGRGGNTRGGSTRGAKGPGKGRGGAEAVAPRGRGRGRGGRGRGKKSSFVSTILTRARRFVPIAPKPISVTLTVADPMDEPAEEKPSLNHSMASDSSGEFASVQNMLAATNPDNFQTFLHSPSPAFDCDMEVQNDPGNEEVEEVDTSTGEMDISSDDTQGQKKSSYSSSPNRVCCPHCPRTFPWESSLRRHLLTHTGQKPYKCPKCPMKFSTKSNRERHLLRKHNGKEKEVQKSEGSYQCRICEYSVFANKSNLHRHYNIKHPDTDLSTFPWDKVESELDESEESAAEQPPEVLPKDSMESSLDSSLCLKEGDGLLAFHQKLSASTSEALAKAAEICDQISCELPEEGKLIIDEKEDEPAKLGKKRKRAETDLPASTTSSEKASPKQGKKQGKESKVEEDAQSAKKVKRMEVKCNVCGKEFQFMMTLTRHLRVHNMDHPFHCSVCDAAFTTKFNCQRHIGRVHNVEHENTEAMVVERQEEAVPDVESEADLDPDSQHATTNLIEDSDESFLPDAAQKTQSSSKRWKQSSSPVEIDSLSAKFESDEVTSNDGSVDLSSNPTTKRKQQCKICEKRFWSAQDLRRHMRSHTGERPFRCSGCERTFSLKHSLVRHQRACSGLTENTRSPGRERTALDAMESTITEFFSPTDDGLGDFDSYSNHSASNAFSVQDFSLKSTSEPITIDGLELDPSIMIVQPEDPPNDTFDLGEMDEGRLEDRRHPWDTDSDNGLDTTPHNVYLVTPRDSKDILGSAAPDSDTLPSSTLGSDIIQNLLGIQDSSVIDQMLDSADSAARLLGVE</sequence>
<proteinExistence type="inferred from homology"/>
<gene>
    <name evidence="15 16" type="primary">LOC109473652</name>
</gene>
<evidence type="ECO:0000256" key="3">
    <source>
        <dbReference type="ARBA" id="ARBA00022723"/>
    </source>
</evidence>
<feature type="compositionally biased region" description="Polar residues" evidence="12">
    <location>
        <begin position="89"/>
        <end position="115"/>
    </location>
</feature>
<feature type="compositionally biased region" description="Gly residues" evidence="12">
    <location>
        <begin position="1104"/>
        <end position="1126"/>
    </location>
</feature>
<dbReference type="RefSeq" id="XP_019629148.1">
    <property type="nucleotide sequence ID" value="XM_019773589.1"/>
</dbReference>
<feature type="domain" description="C2H2-type" evidence="13">
    <location>
        <begin position="1513"/>
        <end position="1540"/>
    </location>
</feature>
<feature type="domain" description="C2H2-type" evidence="13">
    <location>
        <begin position="1666"/>
        <end position="1693"/>
    </location>
</feature>
<evidence type="ECO:0000256" key="11">
    <source>
        <dbReference type="PROSITE-ProRule" id="PRU00042"/>
    </source>
</evidence>
<accession>A0A6P4YY02</accession>
<evidence type="ECO:0000256" key="6">
    <source>
        <dbReference type="ARBA" id="ARBA00022833"/>
    </source>
</evidence>
<dbReference type="GO" id="GO:0000978">
    <property type="term" value="F:RNA polymerase II cis-regulatory region sequence-specific DNA binding"/>
    <property type="evidence" value="ECO:0007669"/>
    <property type="project" value="TreeGrafter"/>
</dbReference>
<keyword evidence="14" id="KW-1185">Reference proteome</keyword>
<feature type="region of interest" description="Disordered" evidence="12">
    <location>
        <begin position="1454"/>
        <end position="1505"/>
    </location>
</feature>
<organism evidence="14 15">
    <name type="scientific">Branchiostoma belcheri</name>
    <name type="common">Amphioxus</name>
    <dbReference type="NCBI Taxonomy" id="7741"/>
    <lineage>
        <taxon>Eukaryota</taxon>
        <taxon>Metazoa</taxon>
        <taxon>Chordata</taxon>
        <taxon>Cephalochordata</taxon>
        <taxon>Leptocardii</taxon>
        <taxon>Amphioxiformes</taxon>
        <taxon>Branchiostomatidae</taxon>
        <taxon>Branchiostoma</taxon>
    </lineage>
</organism>
<feature type="domain" description="C2H2-type" evidence="13">
    <location>
        <begin position="1074"/>
        <end position="1101"/>
    </location>
</feature>
<feature type="region of interest" description="Disordered" evidence="12">
    <location>
        <begin position="1376"/>
        <end position="1401"/>
    </location>
</feature>
<feature type="region of interest" description="Disordered" evidence="12">
    <location>
        <begin position="1234"/>
        <end position="1270"/>
    </location>
</feature>
<dbReference type="FunFam" id="3.30.160.60:FF:000813">
    <property type="entry name" value="ras-responsive element-binding protein 1 isoform X1"/>
    <property type="match status" value="1"/>
</dbReference>
<feature type="domain" description="C2H2-type" evidence="13">
    <location>
        <begin position="764"/>
        <end position="791"/>
    </location>
</feature>
<keyword evidence="5 11" id="KW-0863">Zinc-finger</keyword>
<evidence type="ECO:0000256" key="7">
    <source>
        <dbReference type="ARBA" id="ARBA00023015"/>
    </source>
</evidence>
<evidence type="ECO:0000313" key="14">
    <source>
        <dbReference type="Proteomes" id="UP000515135"/>
    </source>
</evidence>
<keyword evidence="6" id="KW-0862">Zinc</keyword>
<feature type="domain" description="C2H2-type" evidence="13">
    <location>
        <begin position="262"/>
        <end position="289"/>
    </location>
</feature>
<evidence type="ECO:0000313" key="15">
    <source>
        <dbReference type="RefSeq" id="XP_019629148.1"/>
    </source>
</evidence>
<evidence type="ECO:0000256" key="10">
    <source>
        <dbReference type="ARBA" id="ARBA00023242"/>
    </source>
</evidence>
<evidence type="ECO:0000256" key="1">
    <source>
        <dbReference type="ARBA" id="ARBA00004123"/>
    </source>
</evidence>
<name>A0A6P4YY02_BRABE</name>
<evidence type="ECO:0000259" key="13">
    <source>
        <dbReference type="PROSITE" id="PS50157"/>
    </source>
</evidence>
<feature type="region of interest" description="Disordered" evidence="12">
    <location>
        <begin position="1000"/>
        <end position="1025"/>
    </location>
</feature>
<keyword evidence="10" id="KW-0539">Nucleus</keyword>
<feature type="domain" description="C2H2-type" evidence="13">
    <location>
        <begin position="736"/>
        <end position="763"/>
    </location>
</feature>
<dbReference type="GO" id="GO:0005634">
    <property type="term" value="C:nucleus"/>
    <property type="evidence" value="ECO:0007669"/>
    <property type="project" value="UniProtKB-SubCell"/>
</dbReference>
<feature type="compositionally biased region" description="Basic and acidic residues" evidence="12">
    <location>
        <begin position="1492"/>
        <end position="1504"/>
    </location>
</feature>
<feature type="compositionally biased region" description="Polar residues" evidence="12">
    <location>
        <begin position="692"/>
        <end position="703"/>
    </location>
</feature>
<dbReference type="GO" id="GO:0008270">
    <property type="term" value="F:zinc ion binding"/>
    <property type="evidence" value="ECO:0007669"/>
    <property type="project" value="UniProtKB-KW"/>
</dbReference>
<feature type="region of interest" description="Disordered" evidence="12">
    <location>
        <begin position="1094"/>
        <end position="1151"/>
    </location>
</feature>
<dbReference type="GeneID" id="109473652"/>
<evidence type="ECO:0000256" key="8">
    <source>
        <dbReference type="ARBA" id="ARBA00023125"/>
    </source>
</evidence>
<feature type="compositionally biased region" description="Polar residues" evidence="12">
    <location>
        <begin position="135"/>
        <end position="149"/>
    </location>
</feature>
<evidence type="ECO:0000256" key="9">
    <source>
        <dbReference type="ARBA" id="ARBA00023163"/>
    </source>
</evidence>
<feature type="domain" description="C2H2-type" evidence="13">
    <location>
        <begin position="1302"/>
        <end position="1330"/>
    </location>
</feature>
<feature type="domain" description="C2H2-type" evidence="13">
    <location>
        <begin position="1274"/>
        <end position="1301"/>
    </location>
</feature>
<keyword evidence="7" id="KW-0805">Transcription regulation</keyword>
<evidence type="ECO:0000256" key="2">
    <source>
        <dbReference type="ARBA" id="ARBA00006991"/>
    </source>
</evidence>
<dbReference type="InterPro" id="IPR052795">
    <property type="entry name" value="RREB1"/>
</dbReference>
<dbReference type="FunFam" id="3.30.160.60:FF:000448">
    <property type="entry name" value="RE1-silencing transcription factor A"/>
    <property type="match status" value="1"/>
</dbReference>
<dbReference type="PANTHER" id="PTHR46451:SF1">
    <property type="entry name" value="RAS-RESPONSIVE ELEMENT-BINDING PROTEIN 1"/>
    <property type="match status" value="1"/>
</dbReference>
<protein>
    <submittedName>
        <fullName evidence="15 16">Ras-responsive element-binding protein 1-like isoform X1</fullName>
    </submittedName>
</protein>
<feature type="region of interest" description="Disordered" evidence="12">
    <location>
        <begin position="1"/>
        <end position="216"/>
    </location>
</feature>
<feature type="domain" description="C2H2-type" evidence="13">
    <location>
        <begin position="290"/>
        <end position="317"/>
    </location>
</feature>
<evidence type="ECO:0000256" key="12">
    <source>
        <dbReference type="SAM" id="MobiDB-lite"/>
    </source>
</evidence>
<dbReference type="PROSITE" id="PS00028">
    <property type="entry name" value="ZINC_FINGER_C2H2_1"/>
    <property type="match status" value="17"/>
</dbReference>
<dbReference type="Pfam" id="PF00096">
    <property type="entry name" value="zf-C2H2"/>
    <property type="match status" value="9"/>
</dbReference>
<feature type="compositionally biased region" description="Low complexity" evidence="12">
    <location>
        <begin position="116"/>
        <end position="129"/>
    </location>
</feature>
<feature type="compositionally biased region" description="Polar residues" evidence="12">
    <location>
        <begin position="56"/>
        <end position="76"/>
    </location>
</feature>
<comment type="subcellular location">
    <subcellularLocation>
        <location evidence="1">Nucleus</location>
    </subcellularLocation>
</comment>
<feature type="region of interest" description="Disordered" evidence="12">
    <location>
        <begin position="1604"/>
        <end position="1662"/>
    </location>
</feature>
<feature type="domain" description="C2H2-type" evidence="13">
    <location>
        <begin position="1046"/>
        <end position="1073"/>
    </location>
</feature>
<dbReference type="InterPro" id="IPR036236">
    <property type="entry name" value="Znf_C2H2_sf"/>
</dbReference>
<reference evidence="15 16" key="1">
    <citation type="submission" date="2025-04" db="UniProtKB">
        <authorList>
            <consortium name="RefSeq"/>
        </authorList>
    </citation>
    <scope>IDENTIFICATION</scope>
    <source>
        <tissue evidence="15 16">Gonad</tissue>
    </source>
</reference>
<feature type="compositionally biased region" description="Acidic residues" evidence="12">
    <location>
        <begin position="1234"/>
        <end position="1246"/>
    </location>
</feature>
<evidence type="ECO:0000256" key="4">
    <source>
        <dbReference type="ARBA" id="ARBA00022737"/>
    </source>
</evidence>
<dbReference type="FunFam" id="3.30.160.60:FF:001788">
    <property type="entry name" value="ras-responsive element-binding protein 1"/>
    <property type="match status" value="1"/>
</dbReference>
<evidence type="ECO:0000313" key="16">
    <source>
        <dbReference type="RefSeq" id="XP_019629150.1"/>
    </source>
</evidence>
<comment type="similarity">
    <text evidence="2">Belongs to the krueppel C2H2-type zinc-finger protein family.</text>
</comment>
<dbReference type="Gene3D" id="3.30.160.60">
    <property type="entry name" value="Classic Zinc Finger"/>
    <property type="match status" value="14"/>
</dbReference>
<feature type="compositionally biased region" description="Polar residues" evidence="12">
    <location>
        <begin position="1647"/>
        <end position="1661"/>
    </location>
</feature>
<dbReference type="Pfam" id="PF13894">
    <property type="entry name" value="zf-C2H2_4"/>
    <property type="match status" value="1"/>
</dbReference>
<feature type="compositionally biased region" description="Low complexity" evidence="12">
    <location>
        <begin position="1617"/>
        <end position="1631"/>
    </location>
</feature>
<dbReference type="Proteomes" id="UP000515135">
    <property type="component" value="Unplaced"/>
</dbReference>
<feature type="compositionally biased region" description="Low complexity" evidence="12">
    <location>
        <begin position="1011"/>
        <end position="1021"/>
    </location>
</feature>
<dbReference type="SUPFAM" id="SSF57667">
    <property type="entry name" value="beta-beta-alpha zinc fingers"/>
    <property type="match status" value="9"/>
</dbReference>
<feature type="compositionally biased region" description="Low complexity" evidence="12">
    <location>
        <begin position="428"/>
        <end position="441"/>
    </location>
</feature>
<dbReference type="GO" id="GO:0001228">
    <property type="term" value="F:DNA-binding transcription activator activity, RNA polymerase II-specific"/>
    <property type="evidence" value="ECO:0007669"/>
    <property type="project" value="TreeGrafter"/>
</dbReference>
<dbReference type="OrthoDB" id="3069995at2759"/>
<keyword evidence="8" id="KW-0238">DNA-binding</keyword>
<keyword evidence="9" id="KW-0804">Transcription</keyword>
<feature type="domain" description="C2H2-type" evidence="13">
    <location>
        <begin position="849"/>
        <end position="876"/>
    </location>
</feature>
<feature type="compositionally biased region" description="Polar residues" evidence="12">
    <location>
        <begin position="1257"/>
        <end position="1270"/>
    </location>
</feature>
<dbReference type="RefSeq" id="XP_019629150.1">
    <property type="nucleotide sequence ID" value="XM_019773591.1"/>
</dbReference>
<feature type="compositionally biased region" description="Acidic residues" evidence="12">
    <location>
        <begin position="33"/>
        <end position="55"/>
    </location>
</feature>
<dbReference type="PROSITE" id="PS50157">
    <property type="entry name" value="ZINC_FINGER_C2H2_2"/>
    <property type="match status" value="18"/>
</dbReference>
<dbReference type="Pfam" id="PF13912">
    <property type="entry name" value="zf-C2H2_6"/>
    <property type="match status" value="1"/>
</dbReference>
<feature type="compositionally biased region" description="Basic residues" evidence="12">
    <location>
        <begin position="1134"/>
        <end position="1147"/>
    </location>
</feature>
<keyword evidence="4" id="KW-0677">Repeat</keyword>
<feature type="domain" description="C2H2-type" evidence="13">
    <location>
        <begin position="879"/>
        <end position="907"/>
    </location>
</feature>
<dbReference type="FunFam" id="3.30.160.60:FF:000145">
    <property type="entry name" value="Zinc finger protein 574"/>
    <property type="match status" value="1"/>
</dbReference>
<feature type="region of interest" description="Disordered" evidence="12">
    <location>
        <begin position="676"/>
        <end position="727"/>
    </location>
</feature>
<dbReference type="FunFam" id="3.30.160.60:FF:001156">
    <property type="entry name" value="Zinc finger protein 407"/>
    <property type="match status" value="1"/>
</dbReference>
<dbReference type="KEGG" id="bbel:109473652"/>
<dbReference type="InterPro" id="IPR013087">
    <property type="entry name" value="Znf_C2H2_type"/>
</dbReference>
<dbReference type="FunFam" id="3.30.160.60:FF:001967">
    <property type="entry name" value="Ras-responsive element-binding protein"/>
    <property type="match status" value="1"/>
</dbReference>
<feature type="compositionally biased region" description="Basic residues" evidence="12">
    <location>
        <begin position="418"/>
        <end position="427"/>
    </location>
</feature>
<dbReference type="SMART" id="SM00355">
    <property type="entry name" value="ZnF_C2H2"/>
    <property type="match status" value="20"/>
</dbReference>
<feature type="region of interest" description="Disordered" evidence="12">
    <location>
        <begin position="922"/>
        <end position="943"/>
    </location>
</feature>
<dbReference type="PANTHER" id="PTHR46451">
    <property type="entry name" value="RAS-RESPONSIVE ELEMENT-BINDING PROTEIN 1"/>
    <property type="match status" value="1"/>
</dbReference>
<feature type="domain" description="C2H2-type" evidence="13">
    <location>
        <begin position="792"/>
        <end position="820"/>
    </location>
</feature>
<keyword evidence="3" id="KW-0479">Metal-binding</keyword>
<feature type="region of interest" description="Disordered" evidence="12">
    <location>
        <begin position="418"/>
        <end position="444"/>
    </location>
</feature>
<feature type="domain" description="C2H2-type" evidence="13">
    <location>
        <begin position="231"/>
        <end position="258"/>
    </location>
</feature>
<feature type="domain" description="C2H2-type" evidence="13">
    <location>
        <begin position="1541"/>
        <end position="1569"/>
    </location>
</feature>
<feature type="domain" description="C2H2-type" evidence="13">
    <location>
        <begin position="373"/>
        <end position="395"/>
    </location>
</feature>
<feature type="domain" description="C2H2-type" evidence="13">
    <location>
        <begin position="486"/>
        <end position="509"/>
    </location>
</feature>
<feature type="region of interest" description="Disordered" evidence="12">
    <location>
        <begin position="312"/>
        <end position="370"/>
    </location>
</feature>
<evidence type="ECO:0000256" key="5">
    <source>
        <dbReference type="ARBA" id="ARBA00022771"/>
    </source>
</evidence>